<reference evidence="2" key="2">
    <citation type="journal article" date="2018" name="Plant J.">
        <title>The Sorghum bicolor reference genome: improved assembly, gene annotations, a transcriptome atlas, and signatures of genome organization.</title>
        <authorList>
            <person name="McCormick R.F."/>
            <person name="Truong S.K."/>
            <person name="Sreedasyam A."/>
            <person name="Jenkins J."/>
            <person name="Shu S."/>
            <person name="Sims D."/>
            <person name="Kennedy M."/>
            <person name="Amirebrahimi M."/>
            <person name="Weers B.D."/>
            <person name="McKinley B."/>
            <person name="Mattison A."/>
            <person name="Morishige D.T."/>
            <person name="Grimwood J."/>
            <person name="Schmutz J."/>
            <person name="Mullet J.E."/>
        </authorList>
    </citation>
    <scope>NUCLEOTIDE SEQUENCE [LARGE SCALE GENOMIC DNA]</scope>
    <source>
        <strain evidence="2">cv. BTx623</strain>
    </source>
</reference>
<dbReference type="OMA" id="FDTHRAC"/>
<organism evidence="1 2">
    <name type="scientific">Sorghum bicolor</name>
    <name type="common">Sorghum</name>
    <name type="synonym">Sorghum vulgare</name>
    <dbReference type="NCBI Taxonomy" id="4558"/>
    <lineage>
        <taxon>Eukaryota</taxon>
        <taxon>Viridiplantae</taxon>
        <taxon>Streptophyta</taxon>
        <taxon>Embryophyta</taxon>
        <taxon>Tracheophyta</taxon>
        <taxon>Spermatophyta</taxon>
        <taxon>Magnoliopsida</taxon>
        <taxon>Liliopsida</taxon>
        <taxon>Poales</taxon>
        <taxon>Poaceae</taxon>
        <taxon>PACMAD clade</taxon>
        <taxon>Panicoideae</taxon>
        <taxon>Andropogonodae</taxon>
        <taxon>Andropogoneae</taxon>
        <taxon>Sorghinae</taxon>
        <taxon>Sorghum</taxon>
    </lineage>
</organism>
<dbReference type="Gramene" id="OQU77365">
    <property type="protein sequence ID" value="OQU77365"/>
    <property type="gene ID" value="SORBI_3009G035500"/>
</dbReference>
<protein>
    <submittedName>
        <fullName evidence="1">Uncharacterized protein</fullName>
    </submittedName>
</protein>
<gene>
    <name evidence="1" type="ORF">SORBI_3009G035500</name>
</gene>
<dbReference type="Proteomes" id="UP000000768">
    <property type="component" value="Chromosome 9"/>
</dbReference>
<proteinExistence type="predicted"/>
<evidence type="ECO:0000313" key="2">
    <source>
        <dbReference type="Proteomes" id="UP000000768"/>
    </source>
</evidence>
<evidence type="ECO:0000313" key="1">
    <source>
        <dbReference type="EMBL" id="OQU77365.1"/>
    </source>
</evidence>
<dbReference type="FunCoup" id="A0A1Z5R1R8">
    <property type="interactions" value="131"/>
</dbReference>
<dbReference type="EMBL" id="CM000768">
    <property type="protein sequence ID" value="OQU77365.1"/>
    <property type="molecule type" value="Genomic_DNA"/>
</dbReference>
<name>A0A1Z5R1R8_SORBI</name>
<dbReference type="AlphaFoldDB" id="A0A1Z5R1R8"/>
<sequence length="146" mass="16141">MFVVGPSYLSLLQSVAARCGLPYASVVFERATDGSPVYGVEVEVPCFDTHRACRSFFFWAPQSEFSGAGYEQAALQAIAFLQNLYGFVVVDYNFQGVVLCRRVARSALAVATRAAGILARVDNNRKDLLMQSQCFMKEVSFLNLFV</sequence>
<keyword evidence="2" id="KW-1185">Reference proteome</keyword>
<dbReference type="InParanoid" id="A0A1Z5R1R8"/>
<accession>A0A1Z5R1R8</accession>
<reference evidence="1 2" key="1">
    <citation type="journal article" date="2009" name="Nature">
        <title>The Sorghum bicolor genome and the diversification of grasses.</title>
        <authorList>
            <person name="Paterson A.H."/>
            <person name="Bowers J.E."/>
            <person name="Bruggmann R."/>
            <person name="Dubchak I."/>
            <person name="Grimwood J."/>
            <person name="Gundlach H."/>
            <person name="Haberer G."/>
            <person name="Hellsten U."/>
            <person name="Mitros T."/>
            <person name="Poliakov A."/>
            <person name="Schmutz J."/>
            <person name="Spannagl M."/>
            <person name="Tang H."/>
            <person name="Wang X."/>
            <person name="Wicker T."/>
            <person name="Bharti A.K."/>
            <person name="Chapman J."/>
            <person name="Feltus F.A."/>
            <person name="Gowik U."/>
            <person name="Grigoriev I.V."/>
            <person name="Lyons E."/>
            <person name="Maher C.A."/>
            <person name="Martis M."/>
            <person name="Narechania A."/>
            <person name="Otillar R.P."/>
            <person name="Penning B.W."/>
            <person name="Salamov A.A."/>
            <person name="Wang Y."/>
            <person name="Zhang L."/>
            <person name="Carpita N.C."/>
            <person name="Freeling M."/>
            <person name="Gingle A.R."/>
            <person name="Hash C.T."/>
            <person name="Keller B."/>
            <person name="Klein P."/>
            <person name="Kresovich S."/>
            <person name="McCann M.C."/>
            <person name="Ming R."/>
            <person name="Peterson D.G."/>
            <person name="Mehboob-ur-Rahman"/>
            <person name="Ware D."/>
            <person name="Westhoff P."/>
            <person name="Mayer K.F."/>
            <person name="Messing J."/>
            <person name="Rokhsar D.S."/>
        </authorList>
    </citation>
    <scope>NUCLEOTIDE SEQUENCE [LARGE SCALE GENOMIC DNA]</scope>
    <source>
        <strain evidence="2">cv. BTx623</strain>
    </source>
</reference>